<keyword evidence="2" id="KW-0677">Repeat</keyword>
<dbReference type="InterPro" id="IPR011024">
    <property type="entry name" value="G_crystallin-like"/>
</dbReference>
<gene>
    <name evidence="5" type="ORF">AB0I59_01645</name>
</gene>
<dbReference type="Gene3D" id="2.60.20.10">
    <property type="entry name" value="Crystallins"/>
    <property type="match status" value="1"/>
</dbReference>
<evidence type="ECO:0000259" key="4">
    <source>
        <dbReference type="Pfam" id="PF00030"/>
    </source>
</evidence>
<evidence type="ECO:0000256" key="3">
    <source>
        <dbReference type="SAM" id="SignalP"/>
    </source>
</evidence>
<dbReference type="Proteomes" id="UP001551675">
    <property type="component" value="Unassembled WGS sequence"/>
</dbReference>
<comment type="caution">
    <text evidence="5">The sequence shown here is derived from an EMBL/GenBank/DDBJ whole genome shotgun (WGS) entry which is preliminary data.</text>
</comment>
<dbReference type="InterPro" id="IPR001064">
    <property type="entry name" value="Beta/gamma_crystallin"/>
</dbReference>
<accession>A0ABV3G6P9</accession>
<name>A0ABV3G6P9_MICGL</name>
<protein>
    <submittedName>
        <fullName evidence="5">Beta/gamma crystallin-related protein</fullName>
    </submittedName>
</protein>
<feature type="chain" id="PRO_5045650686" evidence="3">
    <location>
        <begin position="31"/>
        <end position="152"/>
    </location>
</feature>
<evidence type="ECO:0000313" key="5">
    <source>
        <dbReference type="EMBL" id="MEV0967310.1"/>
    </source>
</evidence>
<sequence>MSRINMRLALATIVSTAALGVFGAATPAQATDDEYHTLVLHDDAGYEGWVAVLRKLVWHPEIGAQGLWVWTPTSEPDLGSFSDKTSSLSNADWMAWVVYDDKNYRDRHYCIRPGETVPNLSSSRWKFNDKISSARRLDTASCAGYPAFYSTS</sequence>
<comment type="similarity">
    <text evidence="1">Belongs to the beta/gamma-crystallin family.</text>
</comment>
<dbReference type="EMBL" id="JBFALK010000001">
    <property type="protein sequence ID" value="MEV0967310.1"/>
    <property type="molecule type" value="Genomic_DNA"/>
</dbReference>
<dbReference type="SUPFAM" id="SSF49695">
    <property type="entry name" value="gamma-Crystallin-like"/>
    <property type="match status" value="1"/>
</dbReference>
<proteinExistence type="inferred from homology"/>
<keyword evidence="6" id="KW-1185">Reference proteome</keyword>
<feature type="domain" description="Beta/gamma crystallin 'Greek key'" evidence="4">
    <location>
        <begin position="81"/>
        <end position="136"/>
    </location>
</feature>
<dbReference type="RefSeq" id="WP_358128979.1">
    <property type="nucleotide sequence ID" value="NZ_JBFALK010000001.1"/>
</dbReference>
<evidence type="ECO:0000256" key="2">
    <source>
        <dbReference type="ARBA" id="ARBA00022737"/>
    </source>
</evidence>
<dbReference type="Pfam" id="PF00030">
    <property type="entry name" value="Crystall"/>
    <property type="match status" value="1"/>
</dbReference>
<keyword evidence="3" id="KW-0732">Signal</keyword>
<organism evidence="5 6">
    <name type="scientific">Microtetraspora glauca</name>
    <dbReference type="NCBI Taxonomy" id="1996"/>
    <lineage>
        <taxon>Bacteria</taxon>
        <taxon>Bacillati</taxon>
        <taxon>Actinomycetota</taxon>
        <taxon>Actinomycetes</taxon>
        <taxon>Streptosporangiales</taxon>
        <taxon>Streptosporangiaceae</taxon>
        <taxon>Microtetraspora</taxon>
    </lineage>
</organism>
<evidence type="ECO:0000256" key="1">
    <source>
        <dbReference type="ARBA" id="ARBA00009646"/>
    </source>
</evidence>
<reference evidence="5 6" key="1">
    <citation type="submission" date="2024-06" db="EMBL/GenBank/DDBJ databases">
        <title>The Natural Products Discovery Center: Release of the First 8490 Sequenced Strains for Exploring Actinobacteria Biosynthetic Diversity.</title>
        <authorList>
            <person name="Kalkreuter E."/>
            <person name="Kautsar S.A."/>
            <person name="Yang D."/>
            <person name="Bader C.D."/>
            <person name="Teijaro C.N."/>
            <person name="Fluegel L."/>
            <person name="Davis C.M."/>
            <person name="Simpson J.R."/>
            <person name="Lauterbach L."/>
            <person name="Steele A.D."/>
            <person name="Gui C."/>
            <person name="Meng S."/>
            <person name="Li G."/>
            <person name="Viehrig K."/>
            <person name="Ye F."/>
            <person name="Su P."/>
            <person name="Kiefer A.F."/>
            <person name="Nichols A."/>
            <person name="Cepeda A.J."/>
            <person name="Yan W."/>
            <person name="Fan B."/>
            <person name="Jiang Y."/>
            <person name="Adhikari A."/>
            <person name="Zheng C.-J."/>
            <person name="Schuster L."/>
            <person name="Cowan T.M."/>
            <person name="Smanski M.J."/>
            <person name="Chevrette M.G."/>
            <person name="De Carvalho L.P.S."/>
            <person name="Shen B."/>
        </authorList>
    </citation>
    <scope>NUCLEOTIDE SEQUENCE [LARGE SCALE GENOMIC DNA]</scope>
    <source>
        <strain evidence="5 6">NPDC050100</strain>
    </source>
</reference>
<evidence type="ECO:0000313" key="6">
    <source>
        <dbReference type="Proteomes" id="UP001551675"/>
    </source>
</evidence>
<feature type="signal peptide" evidence="3">
    <location>
        <begin position="1"/>
        <end position="30"/>
    </location>
</feature>